<accession>A0A4Y2ATW7</accession>
<dbReference type="AlphaFoldDB" id="A0A4Y2ATW7"/>
<dbReference type="Gene3D" id="3.10.10.10">
    <property type="entry name" value="HIV Type 1 Reverse Transcriptase, subunit A, domain 1"/>
    <property type="match status" value="1"/>
</dbReference>
<dbReference type="GO" id="GO:0071897">
    <property type="term" value="P:DNA biosynthetic process"/>
    <property type="evidence" value="ECO:0007669"/>
    <property type="project" value="UniProtKB-ARBA"/>
</dbReference>
<dbReference type="OrthoDB" id="7617467at2759"/>
<keyword evidence="2" id="KW-1185">Reference proteome</keyword>
<dbReference type="EMBL" id="BGPR01081479">
    <property type="protein sequence ID" value="GBL83168.1"/>
    <property type="molecule type" value="Genomic_DNA"/>
</dbReference>
<comment type="caution">
    <text evidence="1">The sequence shown here is derived from an EMBL/GenBank/DDBJ whole genome shotgun (WGS) entry which is preliminary data.</text>
</comment>
<dbReference type="SUPFAM" id="SSF56672">
    <property type="entry name" value="DNA/RNA polymerases"/>
    <property type="match status" value="1"/>
</dbReference>
<protein>
    <submittedName>
        <fullName evidence="1">Uncharacterized protein</fullName>
    </submittedName>
</protein>
<reference evidence="1 2" key="1">
    <citation type="journal article" date="2019" name="Sci. Rep.">
        <title>Orb-weaving spider Araneus ventricosus genome elucidates the spidroin gene catalogue.</title>
        <authorList>
            <person name="Kono N."/>
            <person name="Nakamura H."/>
            <person name="Ohtoshi R."/>
            <person name="Moran D.A.P."/>
            <person name="Shinohara A."/>
            <person name="Yoshida Y."/>
            <person name="Fujiwara M."/>
            <person name="Mori M."/>
            <person name="Tomita M."/>
            <person name="Arakawa K."/>
        </authorList>
    </citation>
    <scope>NUCLEOTIDE SEQUENCE [LARGE SCALE GENOMIC DNA]</scope>
</reference>
<evidence type="ECO:0000313" key="1">
    <source>
        <dbReference type="EMBL" id="GBL83168.1"/>
    </source>
</evidence>
<organism evidence="1 2">
    <name type="scientific">Araneus ventricosus</name>
    <name type="common">Orbweaver spider</name>
    <name type="synonym">Epeira ventricosa</name>
    <dbReference type="NCBI Taxonomy" id="182803"/>
    <lineage>
        <taxon>Eukaryota</taxon>
        <taxon>Metazoa</taxon>
        <taxon>Ecdysozoa</taxon>
        <taxon>Arthropoda</taxon>
        <taxon>Chelicerata</taxon>
        <taxon>Arachnida</taxon>
        <taxon>Araneae</taxon>
        <taxon>Araneomorphae</taxon>
        <taxon>Entelegynae</taxon>
        <taxon>Araneoidea</taxon>
        <taxon>Araneidae</taxon>
        <taxon>Araneus</taxon>
    </lineage>
</organism>
<proteinExistence type="predicted"/>
<name>A0A4Y2ATW7_ARAVE</name>
<dbReference type="InterPro" id="IPR043502">
    <property type="entry name" value="DNA/RNA_pol_sf"/>
</dbReference>
<sequence>MHYYLKLPTLIEKLFHQRPVKLDIKNCVQTTGTPVFSRPRRLPPIQTKAAEQEFEPLVETGICRPPKICWASLLHMVTKSSVYWHTCGDYRN</sequence>
<gene>
    <name evidence="1" type="ORF">AVEN_44288_1</name>
</gene>
<evidence type="ECO:0000313" key="2">
    <source>
        <dbReference type="Proteomes" id="UP000499080"/>
    </source>
</evidence>
<dbReference type="Proteomes" id="UP000499080">
    <property type="component" value="Unassembled WGS sequence"/>
</dbReference>